<dbReference type="CDD" id="cd03048">
    <property type="entry name" value="GST_N_Ure2p_like"/>
    <property type="match status" value="1"/>
</dbReference>
<evidence type="ECO:0000256" key="1">
    <source>
        <dbReference type="RuleBase" id="RU003494"/>
    </source>
</evidence>
<evidence type="ECO:0000259" key="2">
    <source>
        <dbReference type="PROSITE" id="PS50404"/>
    </source>
</evidence>
<evidence type="ECO:0000313" key="5">
    <source>
        <dbReference type="Proteomes" id="UP001501565"/>
    </source>
</evidence>
<dbReference type="Gene3D" id="1.20.1050.10">
    <property type="match status" value="1"/>
</dbReference>
<protein>
    <submittedName>
        <fullName evidence="4">Glutathione S-transferase N-terminal domain-containing protein</fullName>
    </submittedName>
</protein>
<dbReference type="Gene3D" id="3.40.30.10">
    <property type="entry name" value="Glutaredoxin"/>
    <property type="match status" value="1"/>
</dbReference>
<organism evidence="4 5">
    <name type="scientific">Litoribacillus peritrichatus</name>
    <dbReference type="NCBI Taxonomy" id="718191"/>
    <lineage>
        <taxon>Bacteria</taxon>
        <taxon>Pseudomonadati</taxon>
        <taxon>Pseudomonadota</taxon>
        <taxon>Gammaproteobacteria</taxon>
        <taxon>Oceanospirillales</taxon>
        <taxon>Oceanospirillaceae</taxon>
        <taxon>Litoribacillus</taxon>
    </lineage>
</organism>
<dbReference type="PROSITE" id="PS50404">
    <property type="entry name" value="GST_NTER"/>
    <property type="match status" value="1"/>
</dbReference>
<evidence type="ECO:0000259" key="3">
    <source>
        <dbReference type="PROSITE" id="PS50405"/>
    </source>
</evidence>
<dbReference type="InterPro" id="IPR004046">
    <property type="entry name" value="GST_C"/>
</dbReference>
<keyword evidence="5" id="KW-1185">Reference proteome</keyword>
<accession>A0ABP7N005</accession>
<reference evidence="5" key="1">
    <citation type="journal article" date="2019" name="Int. J. Syst. Evol. Microbiol.">
        <title>The Global Catalogue of Microorganisms (GCM) 10K type strain sequencing project: providing services to taxonomists for standard genome sequencing and annotation.</title>
        <authorList>
            <consortium name="The Broad Institute Genomics Platform"/>
            <consortium name="The Broad Institute Genome Sequencing Center for Infectious Disease"/>
            <person name="Wu L."/>
            <person name="Ma J."/>
        </authorList>
    </citation>
    <scope>NUCLEOTIDE SEQUENCE [LARGE SCALE GENOMIC DNA]</scope>
    <source>
        <strain evidence="5">JCM 17551</strain>
    </source>
</reference>
<dbReference type="InterPro" id="IPR010987">
    <property type="entry name" value="Glutathione-S-Trfase_C-like"/>
</dbReference>
<dbReference type="SUPFAM" id="SSF47616">
    <property type="entry name" value="GST C-terminal domain-like"/>
    <property type="match status" value="1"/>
</dbReference>
<dbReference type="InterPro" id="IPR040079">
    <property type="entry name" value="Glutathione_S-Trfase"/>
</dbReference>
<dbReference type="InterPro" id="IPR036249">
    <property type="entry name" value="Thioredoxin-like_sf"/>
</dbReference>
<dbReference type="SUPFAM" id="SSF52833">
    <property type="entry name" value="Thioredoxin-like"/>
    <property type="match status" value="1"/>
</dbReference>
<dbReference type="Proteomes" id="UP001501565">
    <property type="component" value="Unassembled WGS sequence"/>
</dbReference>
<dbReference type="Pfam" id="PF00043">
    <property type="entry name" value="GST_C"/>
    <property type="match status" value="1"/>
</dbReference>
<dbReference type="CDD" id="cd03178">
    <property type="entry name" value="GST_C_Ure2p_like"/>
    <property type="match status" value="1"/>
</dbReference>
<dbReference type="PROSITE" id="PS50405">
    <property type="entry name" value="GST_CTER"/>
    <property type="match status" value="1"/>
</dbReference>
<gene>
    <name evidence="4" type="ORF">GCM10022277_32820</name>
</gene>
<name>A0ABP7N005_9GAMM</name>
<sequence>MTHEYQTSAKSGKYTSVTDFPINQRWPAQNPNILQLYSFPTPNGVKVSIALEELGIEYEAHRVRLSDEDVKSAEFLSLNPNNKIPAIIDPKGPNNEPIGLFESGAILIYLAEKSGKLLGNNPVEKAKILQWLMFQMGGVGPMFGQLGFFHVFAGKEISDPRPKARYLNEAKRLLNVIENQLNGQNWIAGEFSIADIAIVPWLQTLQTFYQATEITKLNDLTNVKAYIERFNQRPAVQKGWKIPAENKLKEAS</sequence>
<dbReference type="InterPro" id="IPR036282">
    <property type="entry name" value="Glutathione-S-Trfase_C_sf"/>
</dbReference>
<proteinExistence type="inferred from homology"/>
<comment type="caution">
    <text evidence="4">The sequence shown here is derived from an EMBL/GenBank/DDBJ whole genome shotgun (WGS) entry which is preliminary data.</text>
</comment>
<dbReference type="PANTHER" id="PTHR44051:SF19">
    <property type="entry name" value="DISULFIDE-BOND OXIDOREDUCTASE YFCG"/>
    <property type="match status" value="1"/>
</dbReference>
<evidence type="ECO:0000313" key="4">
    <source>
        <dbReference type="EMBL" id="GAA3933667.1"/>
    </source>
</evidence>
<dbReference type="RefSeq" id="WP_344799674.1">
    <property type="nucleotide sequence ID" value="NZ_BAABBN010000012.1"/>
</dbReference>
<dbReference type="SFLD" id="SFLDG00358">
    <property type="entry name" value="Main_(cytGST)"/>
    <property type="match status" value="1"/>
</dbReference>
<dbReference type="Pfam" id="PF02798">
    <property type="entry name" value="GST_N"/>
    <property type="match status" value="1"/>
</dbReference>
<feature type="domain" description="GST N-terminal" evidence="2">
    <location>
        <begin position="31"/>
        <end position="118"/>
    </location>
</feature>
<dbReference type="PANTHER" id="PTHR44051">
    <property type="entry name" value="GLUTATHIONE S-TRANSFERASE-RELATED"/>
    <property type="match status" value="1"/>
</dbReference>
<dbReference type="InterPro" id="IPR004045">
    <property type="entry name" value="Glutathione_S-Trfase_N"/>
</dbReference>
<dbReference type="SFLD" id="SFLDS00019">
    <property type="entry name" value="Glutathione_Transferase_(cytos"/>
    <property type="match status" value="1"/>
</dbReference>
<dbReference type="SFLD" id="SFLDG01151">
    <property type="entry name" value="Main.2:_Nu-like"/>
    <property type="match status" value="1"/>
</dbReference>
<dbReference type="EMBL" id="BAABBN010000012">
    <property type="protein sequence ID" value="GAA3933667.1"/>
    <property type="molecule type" value="Genomic_DNA"/>
</dbReference>
<feature type="domain" description="GST C-terminal" evidence="3">
    <location>
        <begin position="121"/>
        <end position="252"/>
    </location>
</feature>
<comment type="similarity">
    <text evidence="1">Belongs to the GST superfamily.</text>
</comment>